<sequence>MTGIMQYGIPTIFLVAGAAITSSKWFNDFVEDWDNIIAVLSVAFPIVGRGWRRHLHSAIRSGRCPP</sequence>
<dbReference type="Proteomes" id="UP001248709">
    <property type="component" value="Unassembled WGS sequence"/>
</dbReference>
<protein>
    <submittedName>
        <fullName evidence="1">Uncharacterized protein</fullName>
    </submittedName>
</protein>
<keyword evidence="2" id="KW-1185">Reference proteome</keyword>
<dbReference type="RefSeq" id="WP_156940549.1">
    <property type="nucleotide sequence ID" value="NZ_JAUSUY010000002.1"/>
</dbReference>
<comment type="caution">
    <text evidence="1">The sequence shown here is derived from an EMBL/GenBank/DDBJ whole genome shotgun (WGS) entry which is preliminary data.</text>
</comment>
<name>A0ABU3H335_9BACL</name>
<accession>A0ABU3H335</accession>
<evidence type="ECO:0000313" key="2">
    <source>
        <dbReference type="Proteomes" id="UP001248709"/>
    </source>
</evidence>
<proteinExistence type="predicted"/>
<evidence type="ECO:0000313" key="1">
    <source>
        <dbReference type="EMBL" id="MDT3425150.1"/>
    </source>
</evidence>
<reference evidence="1 2" key="1">
    <citation type="submission" date="2023-07" db="EMBL/GenBank/DDBJ databases">
        <title>Genomic Encyclopedia of Type Strains, Phase IV (KMG-IV): sequencing the most valuable type-strain genomes for metagenomic binning, comparative biology and taxonomic classification.</title>
        <authorList>
            <person name="Goeker M."/>
        </authorList>
    </citation>
    <scope>NUCLEOTIDE SEQUENCE [LARGE SCALE GENOMIC DNA]</scope>
    <source>
        <strain evidence="1 2">T98</strain>
    </source>
</reference>
<organism evidence="1 2">
    <name type="scientific">Paenibacillus forsythiae</name>
    <dbReference type="NCBI Taxonomy" id="365616"/>
    <lineage>
        <taxon>Bacteria</taxon>
        <taxon>Bacillati</taxon>
        <taxon>Bacillota</taxon>
        <taxon>Bacilli</taxon>
        <taxon>Bacillales</taxon>
        <taxon>Paenibacillaceae</taxon>
        <taxon>Paenibacillus</taxon>
    </lineage>
</organism>
<gene>
    <name evidence="1" type="ORF">J2Z22_000663</name>
</gene>
<dbReference type="EMBL" id="JAUSUY010000002">
    <property type="protein sequence ID" value="MDT3425150.1"/>
    <property type="molecule type" value="Genomic_DNA"/>
</dbReference>